<dbReference type="Proteomes" id="UP000622475">
    <property type="component" value="Unassembled WGS sequence"/>
</dbReference>
<name>A0A929PVF7_9SPHI</name>
<evidence type="ECO:0000313" key="1">
    <source>
        <dbReference type="EMBL" id="MBE9661084.1"/>
    </source>
</evidence>
<comment type="caution">
    <text evidence="1">The sequence shown here is derived from an EMBL/GenBank/DDBJ whole genome shotgun (WGS) entry which is preliminary data.</text>
</comment>
<dbReference type="AlphaFoldDB" id="A0A929PVF7"/>
<organism evidence="1 2">
    <name type="scientific">Mucilaginibacter myungsuensis</name>
    <dbReference type="NCBI Taxonomy" id="649104"/>
    <lineage>
        <taxon>Bacteria</taxon>
        <taxon>Pseudomonadati</taxon>
        <taxon>Bacteroidota</taxon>
        <taxon>Sphingobacteriia</taxon>
        <taxon>Sphingobacteriales</taxon>
        <taxon>Sphingobacteriaceae</taxon>
        <taxon>Mucilaginibacter</taxon>
    </lineage>
</organism>
<evidence type="ECO:0000313" key="2">
    <source>
        <dbReference type="Proteomes" id="UP000622475"/>
    </source>
</evidence>
<accession>A0A929PVF7</accession>
<dbReference type="EMBL" id="JADFFL010000002">
    <property type="protein sequence ID" value="MBE9661084.1"/>
    <property type="molecule type" value="Genomic_DNA"/>
</dbReference>
<sequence>MERHHPDLRFPLIVAGFSAGLVNRYDMIITRLQALETKIKQNDPGFSIKPMWSVNYSRGRMIFHVTAHCVDRVLKSELLSIFSMTDIKTAYVPRFTWKKAPKLSATSILSVVN</sequence>
<reference evidence="1" key="1">
    <citation type="submission" date="2020-10" db="EMBL/GenBank/DDBJ databases">
        <title>Mucilaginibacter mali sp. nov., isolated from rhizosphere soil of apple orchard.</title>
        <authorList>
            <person name="Lee J.-S."/>
            <person name="Kim H.S."/>
            <person name="Kim J.-S."/>
        </authorList>
    </citation>
    <scope>NUCLEOTIDE SEQUENCE</scope>
    <source>
        <strain evidence="1">KCTC 22746</strain>
    </source>
</reference>
<protein>
    <submittedName>
        <fullName evidence="1">Uncharacterized protein</fullName>
    </submittedName>
</protein>
<gene>
    <name evidence="1" type="ORF">IRJ16_04245</name>
</gene>
<dbReference type="RefSeq" id="WP_194110293.1">
    <property type="nucleotide sequence ID" value="NZ_JADFFL010000002.1"/>
</dbReference>
<keyword evidence="2" id="KW-1185">Reference proteome</keyword>
<proteinExistence type="predicted"/>